<dbReference type="SUPFAM" id="SSF52047">
    <property type="entry name" value="RNI-like"/>
    <property type="match status" value="1"/>
</dbReference>
<evidence type="ECO:0000313" key="2">
    <source>
        <dbReference type="EMBL" id="KAJ7644567.1"/>
    </source>
</evidence>
<evidence type="ECO:0000313" key="3">
    <source>
        <dbReference type="Proteomes" id="UP001221142"/>
    </source>
</evidence>
<dbReference type="AlphaFoldDB" id="A0AAD7FV69"/>
<dbReference type="Gene3D" id="1.20.1280.50">
    <property type="match status" value="1"/>
</dbReference>
<dbReference type="Proteomes" id="UP001221142">
    <property type="component" value="Unassembled WGS sequence"/>
</dbReference>
<dbReference type="Pfam" id="PF12937">
    <property type="entry name" value="F-box-like"/>
    <property type="match status" value="1"/>
</dbReference>
<comment type="caution">
    <text evidence="2">The sequence shown here is derived from an EMBL/GenBank/DDBJ whole genome shotgun (WGS) entry which is preliminary data.</text>
</comment>
<sequence length="483" mass="54562">MDNQMISGFELLVITETTIDHIDAQMPEFLCLREPQENLPISLKSLVAPIRKLPAELYLDIFELVTAANEEDWLRSLLTLCLVCPYWRRLACTTPQLWNRPLNPILHRATPDTYLAMAQTFLERSALLPIPILLSSECPEAAPLVEHIYSLAPRWKSLQFHHGQVSRLRQLPEDALQSLEVLDLSHRSSSSDALPIEALLHAPLLRVVSLDVDDMNAFHMPWSQLTHITIAVWVEDRLGRGPPTQNFFDILAQCKNVVNVDFSGIDAADEHPGPTGPLIEVPRLQTLSVEFRSFAEGYLTSFFARLALPALNNLTISSGSGARWSSPDFTAFQRRSPNIEHLGINSAPELNAAELTLVLAESHNLVSLRLSGCIHKACWSSVLDHFHYASETATPIAPRLRRMLIDLTEWGVGAAGEELMERTILSRWWKDDSTLPRPPPVSRWEKLTVALWPPHLSEQFLRKAEQLRQEGLDLELADFHFYI</sequence>
<keyword evidence="3" id="KW-1185">Reference proteome</keyword>
<dbReference type="InterPro" id="IPR036047">
    <property type="entry name" value="F-box-like_dom_sf"/>
</dbReference>
<name>A0AAD7FV69_9AGAR</name>
<protein>
    <recommendedName>
        <fullName evidence="1">F-box domain-containing protein</fullName>
    </recommendedName>
</protein>
<accession>A0AAD7FV69</accession>
<dbReference type="SUPFAM" id="SSF81383">
    <property type="entry name" value="F-box domain"/>
    <property type="match status" value="1"/>
</dbReference>
<organism evidence="2 3">
    <name type="scientific">Roridomyces roridus</name>
    <dbReference type="NCBI Taxonomy" id="1738132"/>
    <lineage>
        <taxon>Eukaryota</taxon>
        <taxon>Fungi</taxon>
        <taxon>Dikarya</taxon>
        <taxon>Basidiomycota</taxon>
        <taxon>Agaricomycotina</taxon>
        <taxon>Agaricomycetes</taxon>
        <taxon>Agaricomycetidae</taxon>
        <taxon>Agaricales</taxon>
        <taxon>Marasmiineae</taxon>
        <taxon>Mycenaceae</taxon>
        <taxon>Roridomyces</taxon>
    </lineage>
</organism>
<feature type="domain" description="F-box" evidence="1">
    <location>
        <begin position="51"/>
        <end position="101"/>
    </location>
</feature>
<dbReference type="EMBL" id="JARKIF010000003">
    <property type="protein sequence ID" value="KAJ7644567.1"/>
    <property type="molecule type" value="Genomic_DNA"/>
</dbReference>
<gene>
    <name evidence="2" type="ORF">FB45DRAFT_861886</name>
</gene>
<reference evidence="2" key="1">
    <citation type="submission" date="2023-03" db="EMBL/GenBank/DDBJ databases">
        <title>Massive genome expansion in bonnet fungi (Mycena s.s.) driven by repeated elements and novel gene families across ecological guilds.</title>
        <authorList>
            <consortium name="Lawrence Berkeley National Laboratory"/>
            <person name="Harder C.B."/>
            <person name="Miyauchi S."/>
            <person name="Viragh M."/>
            <person name="Kuo A."/>
            <person name="Thoen E."/>
            <person name="Andreopoulos B."/>
            <person name="Lu D."/>
            <person name="Skrede I."/>
            <person name="Drula E."/>
            <person name="Henrissat B."/>
            <person name="Morin E."/>
            <person name="Kohler A."/>
            <person name="Barry K."/>
            <person name="LaButti K."/>
            <person name="Morin E."/>
            <person name="Salamov A."/>
            <person name="Lipzen A."/>
            <person name="Mereny Z."/>
            <person name="Hegedus B."/>
            <person name="Baldrian P."/>
            <person name="Stursova M."/>
            <person name="Weitz H."/>
            <person name="Taylor A."/>
            <person name="Grigoriev I.V."/>
            <person name="Nagy L.G."/>
            <person name="Martin F."/>
            <person name="Kauserud H."/>
        </authorList>
    </citation>
    <scope>NUCLEOTIDE SEQUENCE</scope>
    <source>
        <strain evidence="2">9284</strain>
    </source>
</reference>
<dbReference type="InterPro" id="IPR001810">
    <property type="entry name" value="F-box_dom"/>
</dbReference>
<proteinExistence type="predicted"/>
<dbReference type="InterPro" id="IPR032675">
    <property type="entry name" value="LRR_dom_sf"/>
</dbReference>
<evidence type="ECO:0000259" key="1">
    <source>
        <dbReference type="Pfam" id="PF12937"/>
    </source>
</evidence>
<dbReference type="Gene3D" id="3.80.10.10">
    <property type="entry name" value="Ribonuclease Inhibitor"/>
    <property type="match status" value="1"/>
</dbReference>